<evidence type="ECO:0000259" key="1">
    <source>
        <dbReference type="Pfam" id="PF06985"/>
    </source>
</evidence>
<organism evidence="3 4">
    <name type="scientific">Lentinus tigrinus ALCF2SS1-6</name>
    <dbReference type="NCBI Taxonomy" id="1328759"/>
    <lineage>
        <taxon>Eukaryota</taxon>
        <taxon>Fungi</taxon>
        <taxon>Dikarya</taxon>
        <taxon>Basidiomycota</taxon>
        <taxon>Agaricomycotina</taxon>
        <taxon>Agaricomycetes</taxon>
        <taxon>Polyporales</taxon>
        <taxon>Polyporaceae</taxon>
        <taxon>Lentinus</taxon>
    </lineage>
</organism>
<dbReference type="EMBL" id="ML122278">
    <property type="protein sequence ID" value="RPD57978.1"/>
    <property type="molecule type" value="Genomic_DNA"/>
</dbReference>
<reference evidence="3" key="1">
    <citation type="journal article" date="2018" name="Genome Biol. Evol.">
        <title>Genomics and development of Lentinus tigrinus, a white-rot wood-decaying mushroom with dimorphic fruiting bodies.</title>
        <authorList>
            <person name="Wu B."/>
            <person name="Xu Z."/>
            <person name="Knudson A."/>
            <person name="Carlson A."/>
            <person name="Chen N."/>
            <person name="Kovaka S."/>
            <person name="LaButti K."/>
            <person name="Lipzen A."/>
            <person name="Pennachio C."/>
            <person name="Riley R."/>
            <person name="Schakwitz W."/>
            <person name="Umezawa K."/>
            <person name="Ohm R.A."/>
            <person name="Grigoriev I.V."/>
            <person name="Nagy L.G."/>
            <person name="Gibbons J."/>
            <person name="Hibbett D."/>
        </authorList>
    </citation>
    <scope>NUCLEOTIDE SEQUENCE [LARGE SCALE GENOMIC DNA]</scope>
    <source>
        <strain evidence="3">ALCF2SS1-6</strain>
    </source>
</reference>
<feature type="domain" description="DUF8212" evidence="2">
    <location>
        <begin position="235"/>
        <end position="353"/>
    </location>
</feature>
<keyword evidence="4" id="KW-1185">Reference proteome</keyword>
<feature type="domain" description="Heterokaryon incompatibility" evidence="1">
    <location>
        <begin position="24"/>
        <end position="117"/>
    </location>
</feature>
<dbReference type="PANTHER" id="PTHR10622">
    <property type="entry name" value="HET DOMAIN-CONTAINING PROTEIN"/>
    <property type="match status" value="1"/>
</dbReference>
<accession>A0A5C2S3C0</accession>
<dbReference type="InterPro" id="IPR010730">
    <property type="entry name" value="HET"/>
</dbReference>
<dbReference type="Proteomes" id="UP000313359">
    <property type="component" value="Unassembled WGS sequence"/>
</dbReference>
<dbReference type="Pfam" id="PF06985">
    <property type="entry name" value="HET"/>
    <property type="match status" value="1"/>
</dbReference>
<dbReference type="PANTHER" id="PTHR10622:SF10">
    <property type="entry name" value="HET DOMAIN-CONTAINING PROTEIN"/>
    <property type="match status" value="1"/>
</dbReference>
<protein>
    <submittedName>
        <fullName evidence="3">Uncharacterized protein</fullName>
    </submittedName>
</protein>
<gene>
    <name evidence="3" type="ORF">L227DRAFT_655235</name>
</gene>
<proteinExistence type="predicted"/>
<dbReference type="STRING" id="1328759.A0A5C2S3C0"/>
<dbReference type="InterPro" id="IPR058525">
    <property type="entry name" value="DUF8212"/>
</dbReference>
<evidence type="ECO:0000313" key="4">
    <source>
        <dbReference type="Proteomes" id="UP000313359"/>
    </source>
</evidence>
<dbReference type="Pfam" id="PF26640">
    <property type="entry name" value="DUF8212"/>
    <property type="match status" value="1"/>
</dbReference>
<dbReference type="AlphaFoldDB" id="A0A5C2S3C0"/>
<evidence type="ECO:0000313" key="3">
    <source>
        <dbReference type="EMBL" id="RPD57978.1"/>
    </source>
</evidence>
<name>A0A5C2S3C0_9APHY</name>
<dbReference type="OrthoDB" id="2723759at2759"/>
<evidence type="ECO:0000259" key="2">
    <source>
        <dbReference type="Pfam" id="PF26640"/>
    </source>
</evidence>
<sequence length="630" mass="70696">MWLLSTDRAELHHFTSPESVPGGYAILSHVWDGEEQSFQQTQEYKNQCQSTGQNPRDLSTEKVKESCILAEEHGYNWIWNDTCCIDKTSSAELSEAINSMFRYYSLADVCYAYLKDVPPRSPLVEEEDVETCFRLSQWHERGWTLQELIAPPYVLFLNQAWDIIGSKTDHAHTLEGITKVPAAVLRHERGLEDVSVAARMSWVANRKTTRLEDEAYCLLGIFSINMPTLYGEGRRAFQRLQEEIMKNYPDTTLFAWGTPWVYSTEASWIAGQMARNHLHSDDSYLLAPAPSAFASSGGIVHRMPTVTNTEKPKHRSSSNLSLVSLSRSYSQDHIGIPTFAITPHGIRARIPVVERLGYIVGVFSWFKDQTQFGLLLVPSPDSFDPRVPRYNIGVMNTDGPHRLISLGDNVNGFELFGKGVTVQWKEVYLAHRAQPGMEPQVITRSARILMGFSMYAPFRFSQANLAEFITQHGNLRVVCRSNPVGWTGAEPMEIPFVIRAGGRPQAAFRLRLGRCTKESLPTPHSPESQAAEIPPGGWHWAKIDLPGPGAPTEVGMHNCSADHIHGWPKMTTTLGIPDDADVLIYRGGRPVADGIILAISPYALKPQDTFVINLFWRRPPKDMPAPPRDT</sequence>